<accession>A0A926ZFV1</accession>
<dbReference type="AlphaFoldDB" id="A0A926ZFV1"/>
<keyword evidence="5" id="KW-1185">Reference proteome</keyword>
<evidence type="ECO:0000256" key="2">
    <source>
        <dbReference type="ARBA" id="ARBA00022490"/>
    </source>
</evidence>
<dbReference type="PANTHER" id="PTHR45954">
    <property type="entry name" value="LD33695P"/>
    <property type="match status" value="1"/>
</dbReference>
<reference evidence="4" key="2">
    <citation type="submission" date="2020-08" db="EMBL/GenBank/DDBJ databases">
        <authorList>
            <person name="Chen M."/>
            <person name="Teng W."/>
            <person name="Zhao L."/>
            <person name="Hu C."/>
            <person name="Zhou Y."/>
            <person name="Han B."/>
            <person name="Song L."/>
            <person name="Shu W."/>
        </authorList>
    </citation>
    <scope>NUCLEOTIDE SEQUENCE</scope>
    <source>
        <strain evidence="4">FACHB-1375</strain>
    </source>
</reference>
<evidence type="ECO:0000256" key="3">
    <source>
        <dbReference type="ARBA" id="ARBA00022737"/>
    </source>
</evidence>
<proteinExistence type="predicted"/>
<dbReference type="PANTHER" id="PTHR45954:SF1">
    <property type="entry name" value="LD33695P"/>
    <property type="match status" value="1"/>
</dbReference>
<dbReference type="GO" id="GO:0001965">
    <property type="term" value="F:G-protein alpha-subunit binding"/>
    <property type="evidence" value="ECO:0007669"/>
    <property type="project" value="TreeGrafter"/>
</dbReference>
<comment type="caution">
    <text evidence="4">The sequence shown here is derived from an EMBL/GenBank/DDBJ whole genome shotgun (WGS) entry which is preliminary data.</text>
</comment>
<organism evidence="4 5">
    <name type="scientific">Aerosakkonema funiforme FACHB-1375</name>
    <dbReference type="NCBI Taxonomy" id="2949571"/>
    <lineage>
        <taxon>Bacteria</taxon>
        <taxon>Bacillati</taxon>
        <taxon>Cyanobacteriota</taxon>
        <taxon>Cyanophyceae</taxon>
        <taxon>Oscillatoriophycideae</taxon>
        <taxon>Aerosakkonematales</taxon>
        <taxon>Aerosakkonemataceae</taxon>
        <taxon>Aerosakkonema</taxon>
    </lineage>
</organism>
<keyword evidence="3" id="KW-0677">Repeat</keyword>
<keyword evidence="2" id="KW-0963">Cytoplasm</keyword>
<dbReference type="RefSeq" id="WP_190464328.1">
    <property type="nucleotide sequence ID" value="NZ_JACJPW010000021.1"/>
</dbReference>
<dbReference type="InterPro" id="IPR052386">
    <property type="entry name" value="GPSM"/>
</dbReference>
<name>A0A926ZFV1_9CYAN</name>
<protein>
    <submittedName>
        <fullName evidence="4">Tetratricopeptide repeat protein</fullName>
    </submittedName>
</protein>
<dbReference type="SUPFAM" id="SSF48452">
    <property type="entry name" value="TPR-like"/>
    <property type="match status" value="1"/>
</dbReference>
<reference evidence="4" key="1">
    <citation type="journal article" date="2015" name="ISME J.">
        <title>Draft Genome Sequence of Streptomyces incarnatus NRRL8089, which Produces the Nucleoside Antibiotic Sinefungin.</title>
        <authorList>
            <person name="Oshima K."/>
            <person name="Hattori M."/>
            <person name="Shimizu H."/>
            <person name="Fukuda K."/>
            <person name="Nemoto M."/>
            <person name="Inagaki K."/>
            <person name="Tamura T."/>
        </authorList>
    </citation>
    <scope>NUCLEOTIDE SEQUENCE</scope>
    <source>
        <strain evidence="4">FACHB-1375</strain>
    </source>
</reference>
<dbReference type="GO" id="GO:0005092">
    <property type="term" value="F:GDP-dissociation inhibitor activity"/>
    <property type="evidence" value="ECO:0007669"/>
    <property type="project" value="TreeGrafter"/>
</dbReference>
<dbReference type="Proteomes" id="UP000641646">
    <property type="component" value="Unassembled WGS sequence"/>
</dbReference>
<dbReference type="InterPro" id="IPR011990">
    <property type="entry name" value="TPR-like_helical_dom_sf"/>
</dbReference>
<sequence>MSDSPSLRDRYFSLIDEIVQTTLKGKIRSKQQVYQMLAQGVSAGTGEIFEQALSDRISATQSEIDNNKDELKQAKATRSLRAMQTIQAEWERYQRENRVSSVIAAATNAIANAETNNRLQALLQAIDPNQAQALNLDQIQQLAKALLQQAQTISEPDTTRELQQLSEGLTEGLQSWQRLQEHLVSWIYDQSRPMLGFEGAPEQRGPWALWASQVNSPFPKALFQTLALNHSITELAAKQHLELNEFVQLAVILQCLQRGLVNWFDKLIYDPKVGAKLSISTFLTFAVIWSLLANGFQSNSRDRLTNGCFQITLQILRAFAQQKYFPLYGGIFASFSGDFLRSALNYLDEPLRRVEGTQEKARILTLIGYSIAAVGQYQQAHNFHQQALEIARTAADVPCEIANLNHISRICVAQKNYTEAINYSQRALILSRQTGERIGEANALANLGYSEVLQAQQLERVEPEVYEMAINYLQQGLQLSERLGDSYGTESVLQQSKALCGSSLGIAYIILSQPQAAIPYLETGWQAAQMSGDLYLQGLNLSYLAEANYNLQQIEKAILMGSLGMYLLEQINSPQWRQAAGLMTILRGQIGTEAFENALKQYRAQIIPIIGVDGYDYIPQLLVKYQNG</sequence>
<evidence type="ECO:0000256" key="1">
    <source>
        <dbReference type="ARBA" id="ARBA00004496"/>
    </source>
</evidence>
<dbReference type="GO" id="GO:0005938">
    <property type="term" value="C:cell cortex"/>
    <property type="evidence" value="ECO:0007669"/>
    <property type="project" value="TreeGrafter"/>
</dbReference>
<comment type="subcellular location">
    <subcellularLocation>
        <location evidence="1">Cytoplasm</location>
    </subcellularLocation>
</comment>
<evidence type="ECO:0000313" key="5">
    <source>
        <dbReference type="Proteomes" id="UP000641646"/>
    </source>
</evidence>
<dbReference type="EMBL" id="JACJPW010000021">
    <property type="protein sequence ID" value="MBD2181523.1"/>
    <property type="molecule type" value="Genomic_DNA"/>
</dbReference>
<gene>
    <name evidence="4" type="ORF">H6G03_10445</name>
</gene>
<dbReference type="Gene3D" id="1.25.40.10">
    <property type="entry name" value="Tetratricopeptide repeat domain"/>
    <property type="match status" value="1"/>
</dbReference>
<evidence type="ECO:0000313" key="4">
    <source>
        <dbReference type="EMBL" id="MBD2181523.1"/>
    </source>
</evidence>